<evidence type="ECO:0000256" key="9">
    <source>
        <dbReference type="ARBA" id="ARBA00023180"/>
    </source>
</evidence>
<keyword evidence="9" id="KW-0325">Glycoprotein</keyword>
<evidence type="ECO:0000313" key="11">
    <source>
        <dbReference type="EMBL" id="TPX75591.1"/>
    </source>
</evidence>
<dbReference type="Gene3D" id="3.90.550.10">
    <property type="entry name" value="Spore Coat Polysaccharide Biosynthesis Protein SpsA, Chain A"/>
    <property type="match status" value="1"/>
</dbReference>
<feature type="transmembrane region" description="Helical" evidence="10">
    <location>
        <begin position="9"/>
        <end position="29"/>
    </location>
</feature>
<dbReference type="Proteomes" id="UP000320333">
    <property type="component" value="Unassembled WGS sequence"/>
</dbReference>
<dbReference type="PANTHER" id="PTHR31392">
    <property type="entry name" value="ALPHA-1,3-MANNOSYLTRANSFERASE MNN1-RELATED"/>
    <property type="match status" value="1"/>
</dbReference>
<sequence>MGNSKQAQIFVNALSIAAGLILVGTWLWLDAPLKSRLGASHQSDSSIAGADFLHESAIARLENQLQNARALFDLNATSTPSLFDTHDIDLVQIQFLDFLNGEFLDARPSLFGGSLSNSSESNFNALSHWNAIISDAPSQTLSSNSTMNYVQVGRVARTLIIAHRILYDTSDTLQKLLSNVSTKSNNSDAKVDMKQSLTRIIDTATDALFPWIPPTFTSIRSMQTSLDDSVGIVITGGNHHAHLMMHLISTLREEFNCTLPVELFYAGPDDLNAAHLKQFNQMTNVTTKDLHQYFPQETKRWQKFSAKPFAILASSFRTVLFMDADVLFFRDPREILENDVFRRNGLYYFKDRYYHDSAFQEGSFWFREINPYMSRYGRTLSYMHLRRTDAHGTVHQMDSGFIPLDKSRTGVLLSLLLACKMNSADERDEVLYKKSYGDKEAFWFSSEILRVPYEFNPYFGGTLGRKDRVQSFFSWRGIVCSSTLLQANEKGEPFWWNGGGILVDRFKPYDGEFVDFDAVGIDPVGQGTWWVWRHPMICMNTSWMNVRWLSRRHKQMLRRFEGIYRRKILAGNIE</sequence>
<evidence type="ECO:0008006" key="13">
    <source>
        <dbReference type="Google" id="ProtNLM"/>
    </source>
</evidence>
<keyword evidence="12" id="KW-1185">Reference proteome</keyword>
<name>A0A507FGS4_9FUNG</name>
<evidence type="ECO:0000256" key="6">
    <source>
        <dbReference type="ARBA" id="ARBA00022968"/>
    </source>
</evidence>
<dbReference type="InterPro" id="IPR022751">
    <property type="entry name" value="Alpha_mannosyltransferase"/>
</dbReference>
<keyword evidence="8 10" id="KW-0472">Membrane</keyword>
<protein>
    <recommendedName>
        <fullName evidence="13">Mannosyltransferase</fullName>
    </recommendedName>
</protein>
<evidence type="ECO:0000256" key="3">
    <source>
        <dbReference type="ARBA" id="ARBA00022676"/>
    </source>
</evidence>
<keyword evidence="5 10" id="KW-0812">Transmembrane</keyword>
<evidence type="ECO:0000256" key="7">
    <source>
        <dbReference type="ARBA" id="ARBA00022989"/>
    </source>
</evidence>
<dbReference type="GO" id="GO:0000033">
    <property type="term" value="F:alpha-1,3-mannosyltransferase activity"/>
    <property type="evidence" value="ECO:0007669"/>
    <property type="project" value="TreeGrafter"/>
</dbReference>
<evidence type="ECO:0000256" key="4">
    <source>
        <dbReference type="ARBA" id="ARBA00022679"/>
    </source>
</evidence>
<comment type="caution">
    <text evidence="11">The sequence shown here is derived from an EMBL/GenBank/DDBJ whole genome shotgun (WGS) entry which is preliminary data.</text>
</comment>
<reference evidence="11 12" key="1">
    <citation type="journal article" date="2019" name="Sci. Rep.">
        <title>Comparative genomics of chytrid fungi reveal insights into the obligate biotrophic and pathogenic lifestyle of Synchytrium endobioticum.</title>
        <authorList>
            <person name="van de Vossenberg B.T.L.H."/>
            <person name="Warris S."/>
            <person name="Nguyen H.D.T."/>
            <person name="van Gent-Pelzer M.P.E."/>
            <person name="Joly D.L."/>
            <person name="van de Geest H.C."/>
            <person name="Bonants P.J.M."/>
            <person name="Smith D.S."/>
            <person name="Levesque C.A."/>
            <person name="van der Lee T.A.J."/>
        </authorList>
    </citation>
    <scope>NUCLEOTIDE SEQUENCE [LARGE SCALE GENOMIC DNA]</scope>
    <source>
        <strain evidence="11 12">CBS 675.73</strain>
    </source>
</reference>
<dbReference type="GO" id="GO:0005794">
    <property type="term" value="C:Golgi apparatus"/>
    <property type="evidence" value="ECO:0007669"/>
    <property type="project" value="TreeGrafter"/>
</dbReference>
<evidence type="ECO:0000256" key="2">
    <source>
        <dbReference type="ARBA" id="ARBA00009105"/>
    </source>
</evidence>
<keyword evidence="4" id="KW-0808">Transferase</keyword>
<accession>A0A507FGS4</accession>
<evidence type="ECO:0000313" key="12">
    <source>
        <dbReference type="Proteomes" id="UP000320333"/>
    </source>
</evidence>
<comment type="similarity">
    <text evidence="2">Belongs to the MNN1/MNT family.</text>
</comment>
<evidence type="ECO:0000256" key="5">
    <source>
        <dbReference type="ARBA" id="ARBA00022692"/>
    </source>
</evidence>
<dbReference type="PANTHER" id="PTHR31392:SF1">
    <property type="entry name" value="ALPHA-1,3-MANNOSYLTRANSFERASE MNN1-RELATED"/>
    <property type="match status" value="1"/>
</dbReference>
<dbReference type="SUPFAM" id="SSF53448">
    <property type="entry name" value="Nucleotide-diphospho-sugar transferases"/>
    <property type="match status" value="1"/>
</dbReference>
<dbReference type="GO" id="GO:0006493">
    <property type="term" value="P:protein O-linked glycosylation"/>
    <property type="evidence" value="ECO:0007669"/>
    <property type="project" value="TreeGrafter"/>
</dbReference>
<evidence type="ECO:0000256" key="1">
    <source>
        <dbReference type="ARBA" id="ARBA00004606"/>
    </source>
</evidence>
<dbReference type="GO" id="GO:0016020">
    <property type="term" value="C:membrane"/>
    <property type="evidence" value="ECO:0007669"/>
    <property type="project" value="UniProtKB-SubCell"/>
</dbReference>
<evidence type="ECO:0000256" key="10">
    <source>
        <dbReference type="SAM" id="Phobius"/>
    </source>
</evidence>
<gene>
    <name evidence="11" type="ORF">CcCBS67573_g03123</name>
</gene>
<keyword evidence="3" id="KW-0328">Glycosyltransferase</keyword>
<proteinExistence type="inferred from homology"/>
<dbReference type="InterPro" id="IPR029044">
    <property type="entry name" value="Nucleotide-diphossugar_trans"/>
</dbReference>
<dbReference type="OrthoDB" id="430354at2759"/>
<dbReference type="EMBL" id="QEAP01000075">
    <property type="protein sequence ID" value="TPX75591.1"/>
    <property type="molecule type" value="Genomic_DNA"/>
</dbReference>
<keyword evidence="7 10" id="KW-1133">Transmembrane helix</keyword>
<dbReference type="Pfam" id="PF11051">
    <property type="entry name" value="Mannosyl_trans3"/>
    <property type="match status" value="1"/>
</dbReference>
<evidence type="ECO:0000256" key="8">
    <source>
        <dbReference type="ARBA" id="ARBA00023136"/>
    </source>
</evidence>
<dbReference type="AlphaFoldDB" id="A0A507FGS4"/>
<organism evidence="11 12">
    <name type="scientific">Chytriomyces confervae</name>
    <dbReference type="NCBI Taxonomy" id="246404"/>
    <lineage>
        <taxon>Eukaryota</taxon>
        <taxon>Fungi</taxon>
        <taxon>Fungi incertae sedis</taxon>
        <taxon>Chytridiomycota</taxon>
        <taxon>Chytridiomycota incertae sedis</taxon>
        <taxon>Chytridiomycetes</taxon>
        <taxon>Chytridiales</taxon>
        <taxon>Chytriomycetaceae</taxon>
        <taxon>Chytriomyces</taxon>
    </lineage>
</organism>
<keyword evidence="6" id="KW-0735">Signal-anchor</keyword>
<comment type="subcellular location">
    <subcellularLocation>
        <location evidence="1">Membrane</location>
        <topology evidence="1">Single-pass type II membrane protein</topology>
    </subcellularLocation>
</comment>